<keyword evidence="2" id="KW-1185">Reference proteome</keyword>
<proteinExistence type="predicted"/>
<dbReference type="InterPro" id="IPR056298">
    <property type="entry name" value="AlkZ-rel"/>
</dbReference>
<dbReference type="AlphaFoldDB" id="A0A2R5F3A9"/>
<evidence type="ECO:0000313" key="1">
    <source>
        <dbReference type="EMBL" id="GBG10394.1"/>
    </source>
</evidence>
<protein>
    <recommendedName>
        <fullName evidence="3">Winged helix DNA-binding domain-containing protein</fullName>
    </recommendedName>
</protein>
<name>A0A2R5F3A9_9BACL</name>
<evidence type="ECO:0008006" key="3">
    <source>
        <dbReference type="Google" id="ProtNLM"/>
    </source>
</evidence>
<accession>A0A2R5F3A9</accession>
<sequence length="219" mass="24488">MKITEYEEFVQLVKKYKIFPFAELAPEHPALTVVTEDSAWHTEQATDPWLWRIRIAQEGVAAYGRFFGTKASFIDSALYPAVRTILTGNQSVRDLFEAGSMSRAAHRIYGILSEQGNTDSRQLRKEAGLDAKEDKKEYDKALNELQSGGYIVITGSAKQKESWSSMCYQTSDSWIRSVLGDVRQLSVEEAKAEVGQAIGPVCSEKAFAYFAKKLGLATR</sequence>
<organism evidence="1 2">
    <name type="scientific">Paenibacillus agaridevorans</name>
    <dbReference type="NCBI Taxonomy" id="171404"/>
    <lineage>
        <taxon>Bacteria</taxon>
        <taxon>Bacillati</taxon>
        <taxon>Bacillota</taxon>
        <taxon>Bacilli</taxon>
        <taxon>Bacillales</taxon>
        <taxon>Paenibacillaceae</taxon>
        <taxon>Paenibacillus</taxon>
    </lineage>
</organism>
<dbReference type="Proteomes" id="UP000245202">
    <property type="component" value="Unassembled WGS sequence"/>
</dbReference>
<evidence type="ECO:0000313" key="2">
    <source>
        <dbReference type="Proteomes" id="UP000245202"/>
    </source>
</evidence>
<reference evidence="1 2" key="1">
    <citation type="submission" date="2017-08" db="EMBL/GenBank/DDBJ databases">
        <title>Substantial Increase in Enzyme Production by Combined Drug-Resistance Mutations in Paenibacillus agaridevorans.</title>
        <authorList>
            <person name="Tanaka Y."/>
            <person name="Funane K."/>
            <person name="Hosaka T."/>
            <person name="Shiwa Y."/>
            <person name="Fujita N."/>
            <person name="Miyazaki T."/>
            <person name="Yoshikawa H."/>
            <person name="Murakami K."/>
            <person name="Kasahara K."/>
            <person name="Inaoka T."/>
            <person name="Hiraga Y."/>
            <person name="Ochi K."/>
        </authorList>
    </citation>
    <scope>NUCLEOTIDE SEQUENCE [LARGE SCALE GENOMIC DNA]</scope>
    <source>
        <strain evidence="1 2">T-3040</strain>
    </source>
</reference>
<dbReference type="EMBL" id="BDQX01000317">
    <property type="protein sequence ID" value="GBG10394.1"/>
    <property type="molecule type" value="Genomic_DNA"/>
</dbReference>
<dbReference type="Pfam" id="PF24741">
    <property type="entry name" value="AlkZ-rel"/>
    <property type="match status" value="1"/>
</dbReference>
<dbReference type="RefSeq" id="WP_108994903.1">
    <property type="nucleotide sequence ID" value="NZ_BDQX01000317.1"/>
</dbReference>
<gene>
    <name evidence="1" type="ORF">PAT3040_05125</name>
</gene>
<comment type="caution">
    <text evidence="1">The sequence shown here is derived from an EMBL/GenBank/DDBJ whole genome shotgun (WGS) entry which is preliminary data.</text>
</comment>